<name>A0A6J1NCV7_BICAN</name>
<protein>
    <submittedName>
        <fullName evidence="4">Uncharacterized protein LOC112050654</fullName>
    </submittedName>
</protein>
<reference evidence="4" key="1">
    <citation type="submission" date="2025-08" db="UniProtKB">
        <authorList>
            <consortium name="RefSeq"/>
        </authorList>
    </citation>
    <scope>IDENTIFICATION</scope>
</reference>
<dbReference type="InterPro" id="IPR004302">
    <property type="entry name" value="Cellulose/chitin-bd_N"/>
</dbReference>
<dbReference type="OrthoDB" id="64893at2759"/>
<dbReference type="PANTHER" id="PTHR21113">
    <property type="entry name" value="AGAP001705-PA"/>
    <property type="match status" value="1"/>
</dbReference>
<keyword evidence="3" id="KW-1185">Reference proteome</keyword>
<dbReference type="RefSeq" id="XP_023944729.2">
    <property type="nucleotide sequence ID" value="XM_024088961.2"/>
</dbReference>
<evidence type="ECO:0000259" key="2">
    <source>
        <dbReference type="Pfam" id="PF03067"/>
    </source>
</evidence>
<feature type="region of interest" description="Disordered" evidence="1">
    <location>
        <begin position="217"/>
        <end position="246"/>
    </location>
</feature>
<dbReference type="GeneID" id="112050654"/>
<accession>A0A6J1NCV7</accession>
<gene>
    <name evidence="4" type="primary">LOC112050654</name>
</gene>
<organism evidence="3 4">
    <name type="scientific">Bicyclus anynana</name>
    <name type="common">Squinting bush brown butterfly</name>
    <dbReference type="NCBI Taxonomy" id="110368"/>
    <lineage>
        <taxon>Eukaryota</taxon>
        <taxon>Metazoa</taxon>
        <taxon>Ecdysozoa</taxon>
        <taxon>Arthropoda</taxon>
        <taxon>Hexapoda</taxon>
        <taxon>Insecta</taxon>
        <taxon>Pterygota</taxon>
        <taxon>Neoptera</taxon>
        <taxon>Endopterygota</taxon>
        <taxon>Lepidoptera</taxon>
        <taxon>Glossata</taxon>
        <taxon>Ditrysia</taxon>
        <taxon>Papilionoidea</taxon>
        <taxon>Nymphalidae</taxon>
        <taxon>Satyrinae</taxon>
        <taxon>Satyrini</taxon>
        <taxon>Mycalesina</taxon>
        <taxon>Bicyclus</taxon>
    </lineage>
</organism>
<evidence type="ECO:0000313" key="4">
    <source>
        <dbReference type="RefSeq" id="XP_023944729.2"/>
    </source>
</evidence>
<dbReference type="AlphaFoldDB" id="A0A6J1NCV7"/>
<dbReference type="PANTHER" id="PTHR21113:SF4">
    <property type="entry name" value="CHITIN-BINDING TYPE-4 DOMAIN-CONTAINING PROTEIN"/>
    <property type="match status" value="1"/>
</dbReference>
<dbReference type="Pfam" id="PF03067">
    <property type="entry name" value="LPMO_10"/>
    <property type="match status" value="1"/>
</dbReference>
<dbReference type="KEGG" id="bany:112050654"/>
<feature type="domain" description="Chitin-binding type-4" evidence="2">
    <location>
        <begin position="20"/>
        <end position="172"/>
    </location>
</feature>
<proteinExistence type="predicted"/>
<dbReference type="Proteomes" id="UP001652582">
    <property type="component" value="Chromosome 19"/>
</dbReference>
<evidence type="ECO:0000256" key="1">
    <source>
        <dbReference type="SAM" id="MobiDB-lite"/>
    </source>
</evidence>
<evidence type="ECO:0000313" key="3">
    <source>
        <dbReference type="Proteomes" id="UP001652582"/>
    </source>
</evidence>
<sequence length="246" mass="27788">MWRRGFPTQPNYDDDGLNCGGFGRQYDGNGGKCGICGDPYDDDVPRRHEFGGQLGQGMIVDTYESGQVIEATVQISVYHKGYWIFKICPDVRNENQACFDQYPLELEEGGTRFYPPHGGFFTVKYRLPKGLTCDHCVVQWRYIAGNNWGVCEDGTEAVGCGNQENFGACSDITIKPGADSAPVEAVVPVLKVNGIDKGLLELLRNVILRVPPKKYYSKPNFKKKKNHRQPRRKNSKRKKVSRWPFD</sequence>